<dbReference type="STRING" id="563192.HMPREF0179_03466"/>
<feature type="modified residue" description="N6-lipoyllysine" evidence="3 4">
    <location>
        <position position="66"/>
    </location>
</feature>
<keyword evidence="7" id="KW-1185">Reference proteome</keyword>
<comment type="cofactor">
    <cofactor evidence="3">
        <name>(R)-lipoate</name>
        <dbReference type="ChEBI" id="CHEBI:83088"/>
    </cofactor>
    <text evidence="3">Binds 1 lipoyl cofactor covalently.</text>
</comment>
<dbReference type="OrthoDB" id="9796712at2"/>
<comment type="caution">
    <text evidence="6">The sequence shown here is derived from an EMBL/GenBank/DDBJ whole genome shotgun (WGS) entry which is preliminary data.</text>
</comment>
<dbReference type="RefSeq" id="WP_005030330.1">
    <property type="nucleotide sequence ID" value="NZ_KE150238.1"/>
</dbReference>
<dbReference type="InterPro" id="IPR000089">
    <property type="entry name" value="Biotin_lipoyl"/>
</dbReference>
<dbReference type="GO" id="GO:0009249">
    <property type="term" value="P:protein lipoylation"/>
    <property type="evidence" value="ECO:0007669"/>
    <property type="project" value="TreeGrafter"/>
</dbReference>
<comment type="subunit">
    <text evidence="3">The glycine cleavage system is composed of four proteins: P, T, L and H.</text>
</comment>
<dbReference type="Gene3D" id="2.40.50.100">
    <property type="match status" value="1"/>
</dbReference>
<dbReference type="Pfam" id="PF01597">
    <property type="entry name" value="GCV_H"/>
    <property type="match status" value="1"/>
</dbReference>
<evidence type="ECO:0000256" key="2">
    <source>
        <dbReference type="ARBA" id="ARBA00022823"/>
    </source>
</evidence>
<evidence type="ECO:0000313" key="7">
    <source>
        <dbReference type="Proteomes" id="UP000006034"/>
    </source>
</evidence>
<dbReference type="Proteomes" id="UP000006034">
    <property type="component" value="Unassembled WGS sequence"/>
</dbReference>
<dbReference type="InterPro" id="IPR033753">
    <property type="entry name" value="GCV_H/Fam206"/>
</dbReference>
<dbReference type="CDD" id="cd06848">
    <property type="entry name" value="GCS_H"/>
    <property type="match status" value="1"/>
</dbReference>
<dbReference type="NCBIfam" id="NF002270">
    <property type="entry name" value="PRK01202.1"/>
    <property type="match status" value="1"/>
</dbReference>
<name>E5YB93_BILW3</name>
<accession>E5YB93</accession>
<dbReference type="GO" id="GO:0005737">
    <property type="term" value="C:cytoplasm"/>
    <property type="evidence" value="ECO:0007669"/>
    <property type="project" value="TreeGrafter"/>
</dbReference>
<dbReference type="SUPFAM" id="SSF51230">
    <property type="entry name" value="Single hybrid motif"/>
    <property type="match status" value="1"/>
</dbReference>
<protein>
    <recommendedName>
        <fullName evidence="3">Glycine cleavage system H protein</fullName>
    </recommendedName>
</protein>
<dbReference type="PROSITE" id="PS50968">
    <property type="entry name" value="BIOTINYL_LIPOYL"/>
    <property type="match status" value="1"/>
</dbReference>
<dbReference type="HOGENOM" id="CLU_097408_2_0_7"/>
<dbReference type="InterPro" id="IPR017453">
    <property type="entry name" value="GCV_H_sub"/>
</dbReference>
<dbReference type="GO" id="GO:0019464">
    <property type="term" value="P:glycine decarboxylation via glycine cleavage system"/>
    <property type="evidence" value="ECO:0007669"/>
    <property type="project" value="UniProtKB-UniRule"/>
</dbReference>
<gene>
    <name evidence="3" type="primary">gcvH</name>
    <name evidence="6" type="ORF">HMPREF0179_03466</name>
</gene>
<dbReference type="InterPro" id="IPR002930">
    <property type="entry name" value="GCV_H"/>
</dbReference>
<dbReference type="InterPro" id="IPR011053">
    <property type="entry name" value="Single_hybrid_motif"/>
</dbReference>
<evidence type="ECO:0000256" key="4">
    <source>
        <dbReference type="PIRSR" id="PIRSR617453-50"/>
    </source>
</evidence>
<proteinExistence type="inferred from homology"/>
<feature type="domain" description="Lipoyl-binding" evidence="5">
    <location>
        <begin position="25"/>
        <end position="107"/>
    </location>
</feature>
<reference evidence="6 7" key="2">
    <citation type="submission" date="2013-04" db="EMBL/GenBank/DDBJ databases">
        <title>The Genome Sequence of Bilophila wadsworthia 3_1_6.</title>
        <authorList>
            <consortium name="The Broad Institute Genomics Platform"/>
            <person name="Earl A."/>
            <person name="Ward D."/>
            <person name="Feldgarden M."/>
            <person name="Gevers D."/>
            <person name="Sibley C."/>
            <person name="Strauss J."/>
            <person name="Allen-Vercoe E."/>
            <person name="Walker B."/>
            <person name="Young S."/>
            <person name="Zeng Q."/>
            <person name="Gargeya S."/>
            <person name="Fitzgerald M."/>
            <person name="Haas B."/>
            <person name="Abouelleil A."/>
            <person name="Allen A.W."/>
            <person name="Alvarado L."/>
            <person name="Arachchi H.M."/>
            <person name="Berlin A.M."/>
            <person name="Chapman S.B."/>
            <person name="Gainer-Dewar J."/>
            <person name="Goldberg J."/>
            <person name="Griggs A."/>
            <person name="Gujja S."/>
            <person name="Hansen M."/>
            <person name="Howarth C."/>
            <person name="Imamovic A."/>
            <person name="Ireland A."/>
            <person name="Larimer J."/>
            <person name="McCowan C."/>
            <person name="Murphy C."/>
            <person name="Pearson M."/>
            <person name="Poon T.W."/>
            <person name="Priest M."/>
            <person name="Roberts A."/>
            <person name="Saif S."/>
            <person name="Shea T."/>
            <person name="Sisk P."/>
            <person name="Sykes S."/>
            <person name="Wortman J."/>
            <person name="Nusbaum C."/>
            <person name="Birren B."/>
        </authorList>
    </citation>
    <scope>NUCLEOTIDE SEQUENCE [LARGE SCALE GENOMIC DNA]</scope>
    <source>
        <strain evidence="6 7">3_1_6</strain>
    </source>
</reference>
<dbReference type="PANTHER" id="PTHR11715:SF3">
    <property type="entry name" value="GLYCINE CLEAVAGE SYSTEM H PROTEIN-RELATED"/>
    <property type="match status" value="1"/>
</dbReference>
<dbReference type="NCBIfam" id="TIGR00527">
    <property type="entry name" value="gcvH"/>
    <property type="match status" value="1"/>
</dbReference>
<dbReference type="InterPro" id="IPR018247">
    <property type="entry name" value="EF_Hand_1_Ca_BS"/>
</dbReference>
<dbReference type="EMBL" id="ADCP02000001">
    <property type="protein sequence ID" value="EFV42700.1"/>
    <property type="molecule type" value="Genomic_DNA"/>
</dbReference>
<organism evidence="6 7">
    <name type="scientific">Bilophila wadsworthia (strain 3_1_6)</name>
    <dbReference type="NCBI Taxonomy" id="563192"/>
    <lineage>
        <taxon>Bacteria</taxon>
        <taxon>Pseudomonadati</taxon>
        <taxon>Thermodesulfobacteriota</taxon>
        <taxon>Desulfovibrionia</taxon>
        <taxon>Desulfovibrionales</taxon>
        <taxon>Desulfovibrionaceae</taxon>
        <taxon>Bilophila</taxon>
    </lineage>
</organism>
<dbReference type="PROSITE" id="PS00018">
    <property type="entry name" value="EF_HAND_1"/>
    <property type="match status" value="1"/>
</dbReference>
<dbReference type="AlphaFoldDB" id="E5YB93"/>
<comment type="function">
    <text evidence="3">The glycine cleavage system catalyzes the degradation of glycine. The H protein shuttles the methylamine group of glycine from the P protein to the T protein.</text>
</comment>
<dbReference type="HAMAP" id="MF_00272">
    <property type="entry name" value="GcvH"/>
    <property type="match status" value="1"/>
</dbReference>
<evidence type="ECO:0000256" key="3">
    <source>
        <dbReference type="HAMAP-Rule" id="MF_00272"/>
    </source>
</evidence>
<sequence length="127" mass="13577">MSLTYPEDRSYHSEHLWAKAEPDGTMLVGITDYAQDQLGGVIFVDLPTVGEHFKQGVSCASIESVKITSDAIIPVSGEIVAVNEALADAPELLNDSPYDKGWLVRVKPDDADEGGRISAAEYAALVG</sequence>
<keyword evidence="2 3" id="KW-0450">Lipoyl</keyword>
<dbReference type="PANTHER" id="PTHR11715">
    <property type="entry name" value="GLYCINE CLEAVAGE SYSTEM H PROTEIN"/>
    <property type="match status" value="1"/>
</dbReference>
<evidence type="ECO:0000259" key="5">
    <source>
        <dbReference type="PROSITE" id="PS50968"/>
    </source>
</evidence>
<dbReference type="GeneID" id="78085000"/>
<evidence type="ECO:0000313" key="6">
    <source>
        <dbReference type="EMBL" id="EFV42700.1"/>
    </source>
</evidence>
<evidence type="ECO:0000256" key="1">
    <source>
        <dbReference type="ARBA" id="ARBA00009249"/>
    </source>
</evidence>
<dbReference type="GO" id="GO:0005960">
    <property type="term" value="C:glycine cleavage complex"/>
    <property type="evidence" value="ECO:0007669"/>
    <property type="project" value="InterPro"/>
</dbReference>
<comment type="similarity">
    <text evidence="1 3">Belongs to the GcvH family.</text>
</comment>
<reference evidence="6 7" key="1">
    <citation type="submission" date="2010-10" db="EMBL/GenBank/DDBJ databases">
        <authorList>
            <consortium name="The Broad Institute Genome Sequencing Platform"/>
            <person name="Ward D."/>
            <person name="Earl A."/>
            <person name="Feldgarden M."/>
            <person name="Young S.K."/>
            <person name="Gargeya S."/>
            <person name="Zeng Q."/>
            <person name="Alvarado L."/>
            <person name="Berlin A."/>
            <person name="Bochicchio J."/>
            <person name="Chapman S.B."/>
            <person name="Chen Z."/>
            <person name="Freedman E."/>
            <person name="Gellesch M."/>
            <person name="Goldberg J."/>
            <person name="Griggs A."/>
            <person name="Gujja S."/>
            <person name="Heilman E."/>
            <person name="Heiman D."/>
            <person name="Howarth C."/>
            <person name="Mehta T."/>
            <person name="Neiman D."/>
            <person name="Pearson M."/>
            <person name="Roberts A."/>
            <person name="Saif S."/>
            <person name="Shea T."/>
            <person name="Shenoy N."/>
            <person name="Sisk P."/>
            <person name="Stolte C."/>
            <person name="Sykes S."/>
            <person name="White J."/>
            <person name="Yandava C."/>
            <person name="Allen-Vercoe E."/>
            <person name="Sibley C."/>
            <person name="Ambrose C.E."/>
            <person name="Strauss J."/>
            <person name="Daigneault M."/>
            <person name="Haas B."/>
            <person name="Nusbaum C."/>
            <person name="Birren B."/>
        </authorList>
    </citation>
    <scope>NUCLEOTIDE SEQUENCE [LARGE SCALE GENOMIC DNA]</scope>
    <source>
        <strain evidence="6 7">3_1_6</strain>
    </source>
</reference>
<dbReference type="eggNOG" id="COG0509">
    <property type="taxonomic scope" value="Bacteria"/>
</dbReference>